<dbReference type="GO" id="GO:0007548">
    <property type="term" value="P:sex differentiation"/>
    <property type="evidence" value="ECO:0007669"/>
    <property type="project" value="UniProtKB-KW"/>
</dbReference>
<organism evidence="7">
    <name type="scientific">Caenorhabditis brenneri</name>
    <name type="common">Nematode worm</name>
    <dbReference type="NCBI Taxonomy" id="135651"/>
    <lineage>
        <taxon>Eukaryota</taxon>
        <taxon>Metazoa</taxon>
        <taxon>Ecdysozoa</taxon>
        <taxon>Nematoda</taxon>
        <taxon>Chromadorea</taxon>
        <taxon>Rhabditida</taxon>
        <taxon>Rhabditina</taxon>
        <taxon>Rhabditomorpha</taxon>
        <taxon>Rhabditoidea</taxon>
        <taxon>Rhabditidae</taxon>
        <taxon>Peloderinae</taxon>
        <taxon>Caenorhabditis</taxon>
    </lineage>
</organism>
<dbReference type="GO" id="GO:0101006">
    <property type="term" value="F:protein histidine phosphatase activity"/>
    <property type="evidence" value="ECO:0007669"/>
    <property type="project" value="TreeGrafter"/>
</dbReference>
<dbReference type="OMA" id="KFVVRGY"/>
<reference evidence="7" key="1">
    <citation type="submission" date="2011-07" db="EMBL/GenBank/DDBJ databases">
        <authorList>
            <consortium name="Caenorhabditis brenneri Sequencing and Analysis Consortium"/>
            <person name="Wilson R.K."/>
        </authorList>
    </citation>
    <scope>NUCLEOTIDE SEQUENCE [LARGE SCALE GENOMIC DNA]</scope>
    <source>
        <strain evidence="7">PB2801</strain>
    </source>
</reference>
<dbReference type="GO" id="GO:0005829">
    <property type="term" value="C:cytosol"/>
    <property type="evidence" value="ECO:0007669"/>
    <property type="project" value="TreeGrafter"/>
</dbReference>
<dbReference type="EMBL" id="GL379952">
    <property type="protein sequence ID" value="EGT38023.1"/>
    <property type="molecule type" value="Genomic_DNA"/>
</dbReference>
<sequence length="96" mass="10691">MSSVTDSSTKEQKYVVRGYYRCHFHDDILQEVKGSAPSGLKLKCVGGGRIKHDDADKDILVYGYSQGYGQADHTIAVGILQKKYPGYNIHFSNDGY</sequence>
<dbReference type="PANTHER" id="PTHR12258">
    <property type="entry name" value="JANUS-A/JANUS-B"/>
    <property type="match status" value="1"/>
</dbReference>
<name>G0NUW1_CAEBE</name>
<dbReference type="InterPro" id="IPR007702">
    <property type="entry name" value="Janus"/>
</dbReference>
<dbReference type="eggNOG" id="ENOG502S4DR">
    <property type="taxonomic scope" value="Eukaryota"/>
</dbReference>
<dbReference type="FunCoup" id="G0NUW1">
    <property type="interactions" value="1986"/>
</dbReference>
<dbReference type="STRING" id="135651.G0NUW1"/>
<comment type="similarity">
    <text evidence="2">Belongs to the janus family.</text>
</comment>
<accession>G0NUW1</accession>
<gene>
    <name evidence="6" type="ORF">CAEBREN_19612</name>
</gene>
<comment type="function">
    <text evidence="1">JanA and janB regulate somatic sex differentiation.</text>
</comment>
<dbReference type="Pfam" id="PF05005">
    <property type="entry name" value="Ocnus"/>
    <property type="match status" value="1"/>
</dbReference>
<evidence type="ECO:0000256" key="4">
    <source>
        <dbReference type="ARBA" id="ARBA00022928"/>
    </source>
</evidence>
<keyword evidence="7" id="KW-1185">Reference proteome</keyword>
<dbReference type="Proteomes" id="UP000008068">
    <property type="component" value="Unassembled WGS sequence"/>
</dbReference>
<dbReference type="InParanoid" id="G0NUW1"/>
<evidence type="ECO:0000313" key="7">
    <source>
        <dbReference type="Proteomes" id="UP000008068"/>
    </source>
</evidence>
<dbReference type="SUPFAM" id="SSF143724">
    <property type="entry name" value="PHP14-like"/>
    <property type="match status" value="1"/>
</dbReference>
<keyword evidence="4" id="KW-0726">Sexual differentiation</keyword>
<evidence type="ECO:0000256" key="2">
    <source>
        <dbReference type="ARBA" id="ARBA00010971"/>
    </source>
</evidence>
<keyword evidence="3" id="KW-0221">Differentiation</keyword>
<evidence type="ECO:0000256" key="3">
    <source>
        <dbReference type="ARBA" id="ARBA00022782"/>
    </source>
</evidence>
<evidence type="ECO:0000256" key="1">
    <source>
        <dbReference type="ARBA" id="ARBA00002508"/>
    </source>
</evidence>
<feature type="active site" description="Proton acceptor" evidence="5">
    <location>
        <position position="25"/>
    </location>
</feature>
<dbReference type="PANTHER" id="PTHR12258:SF5">
    <property type="entry name" value="BCDNA.GH02250-RELATED"/>
    <property type="match status" value="1"/>
</dbReference>
<proteinExistence type="inferred from homology"/>
<dbReference type="InterPro" id="IPR038596">
    <property type="entry name" value="Janus_sf"/>
</dbReference>
<protein>
    <submittedName>
        <fullName evidence="6">Uncharacterized protein</fullName>
    </submittedName>
</protein>
<dbReference type="HOGENOM" id="CLU_120717_0_0_1"/>
<dbReference type="GO" id="GO:0030154">
    <property type="term" value="P:cell differentiation"/>
    <property type="evidence" value="ECO:0007669"/>
    <property type="project" value="UniProtKB-KW"/>
</dbReference>
<dbReference type="OrthoDB" id="10249612at2759"/>
<dbReference type="Gene3D" id="3.50.20.20">
    <property type="entry name" value="Janus/Ocnus"/>
    <property type="match status" value="1"/>
</dbReference>
<evidence type="ECO:0000256" key="5">
    <source>
        <dbReference type="PIRSR" id="PIRSR607702-1"/>
    </source>
</evidence>
<dbReference type="AlphaFoldDB" id="G0NUW1"/>
<evidence type="ECO:0000313" key="6">
    <source>
        <dbReference type="EMBL" id="EGT38023.1"/>
    </source>
</evidence>